<evidence type="ECO:0000259" key="5">
    <source>
        <dbReference type="Pfam" id="PF14833"/>
    </source>
</evidence>
<dbReference type="SUPFAM" id="SSF51735">
    <property type="entry name" value="NAD(P)-binding Rossmann-fold domains"/>
    <property type="match status" value="1"/>
</dbReference>
<dbReference type="EMBL" id="JBHLUH010000011">
    <property type="protein sequence ID" value="MFC0527897.1"/>
    <property type="molecule type" value="Genomic_DNA"/>
</dbReference>
<dbReference type="RefSeq" id="WP_377248789.1">
    <property type="nucleotide sequence ID" value="NZ_JBHLUH010000011.1"/>
</dbReference>
<dbReference type="PIRSF" id="PIRSF000103">
    <property type="entry name" value="HIBADH"/>
    <property type="match status" value="1"/>
</dbReference>
<feature type="domain" description="3-hydroxyisobutyrate dehydrogenase-like NAD-binding" evidence="5">
    <location>
        <begin position="168"/>
        <end position="288"/>
    </location>
</feature>
<dbReference type="InterPro" id="IPR006115">
    <property type="entry name" value="6PGDH_NADP-bd"/>
</dbReference>
<dbReference type="InterPro" id="IPR008927">
    <property type="entry name" value="6-PGluconate_DH-like_C_sf"/>
</dbReference>
<dbReference type="GO" id="GO:0016491">
    <property type="term" value="F:oxidoreductase activity"/>
    <property type="evidence" value="ECO:0007669"/>
    <property type="project" value="UniProtKB-KW"/>
</dbReference>
<name>A0ABV6M032_9ACTN</name>
<evidence type="ECO:0000313" key="6">
    <source>
        <dbReference type="EMBL" id="MFC0527897.1"/>
    </source>
</evidence>
<gene>
    <name evidence="6" type="ORF">ACFFIA_09510</name>
</gene>
<dbReference type="InterPro" id="IPR015815">
    <property type="entry name" value="HIBADH-related"/>
</dbReference>
<dbReference type="InterPro" id="IPR013328">
    <property type="entry name" value="6PGD_dom2"/>
</dbReference>
<dbReference type="Proteomes" id="UP001589867">
    <property type="component" value="Unassembled WGS sequence"/>
</dbReference>
<dbReference type="Pfam" id="PF03446">
    <property type="entry name" value="NAD_binding_2"/>
    <property type="match status" value="1"/>
</dbReference>
<keyword evidence="3" id="KW-0520">NAD</keyword>
<accession>A0ABV6M032</accession>
<evidence type="ECO:0000259" key="4">
    <source>
        <dbReference type="Pfam" id="PF03446"/>
    </source>
</evidence>
<feature type="domain" description="6-phosphogluconate dehydrogenase NADP-binding" evidence="4">
    <location>
        <begin position="9"/>
        <end position="165"/>
    </location>
</feature>
<evidence type="ECO:0000256" key="1">
    <source>
        <dbReference type="ARBA" id="ARBA00009080"/>
    </source>
</evidence>
<dbReference type="InterPro" id="IPR036291">
    <property type="entry name" value="NAD(P)-bd_dom_sf"/>
</dbReference>
<dbReference type="PANTHER" id="PTHR43580:SF2">
    <property type="entry name" value="CYTOKINE-LIKE NUCLEAR FACTOR N-PAC"/>
    <property type="match status" value="1"/>
</dbReference>
<dbReference type="Gene3D" id="1.10.1040.10">
    <property type="entry name" value="N-(1-d-carboxylethyl)-l-norvaline Dehydrogenase, domain 2"/>
    <property type="match status" value="1"/>
</dbReference>
<comment type="caution">
    <text evidence="6">The sequence shown here is derived from an EMBL/GenBank/DDBJ whole genome shotgun (WGS) entry which is preliminary data.</text>
</comment>
<dbReference type="Pfam" id="PF14833">
    <property type="entry name" value="NAD_binding_11"/>
    <property type="match status" value="1"/>
</dbReference>
<evidence type="ECO:0000256" key="3">
    <source>
        <dbReference type="ARBA" id="ARBA00023027"/>
    </source>
</evidence>
<dbReference type="PANTHER" id="PTHR43580">
    <property type="entry name" value="OXIDOREDUCTASE GLYR1-RELATED"/>
    <property type="match status" value="1"/>
</dbReference>
<sequence length="294" mass="29957">MAAEVSASKVAVIGTGRMGAGMAVRLRESGADVVVWNRTREKAAATGCAVAQTAREAVAQADVALVSLADDAAVHAAYDGPDGVVAGLREGTVVVETSTVDPETVRRVEPLVAARGATLLDGPVSGSIALVEKGQLTFMVGGPDSAVDQVRPVLDRLARQVFHVGPAGSGAVVKLAVNTVVLALNQALAEALVLAERAGVPPETTYEVLVNSAVGSAFVSYKRAAFERPDETPVAFSLDLVAKDLDLVRQLAERVGAPMPQAGANLGVATAAIAAALGDRDMSAVAAYLRARSG</sequence>
<evidence type="ECO:0000256" key="2">
    <source>
        <dbReference type="ARBA" id="ARBA00023002"/>
    </source>
</evidence>
<dbReference type="Gene3D" id="3.40.50.720">
    <property type="entry name" value="NAD(P)-binding Rossmann-like Domain"/>
    <property type="match status" value="1"/>
</dbReference>
<keyword evidence="7" id="KW-1185">Reference proteome</keyword>
<dbReference type="InterPro" id="IPR029154">
    <property type="entry name" value="HIBADH-like_NADP-bd"/>
</dbReference>
<evidence type="ECO:0000313" key="7">
    <source>
        <dbReference type="Proteomes" id="UP001589867"/>
    </source>
</evidence>
<comment type="similarity">
    <text evidence="1">Belongs to the HIBADH-related family.</text>
</comment>
<dbReference type="InterPro" id="IPR051265">
    <property type="entry name" value="HIBADH-related_NP60_sf"/>
</dbReference>
<protein>
    <submittedName>
        <fullName evidence="6">NAD(P)-dependent oxidoreductase</fullName>
        <ecNumber evidence="6">1.1.-.-</ecNumber>
    </submittedName>
</protein>
<dbReference type="EC" id="1.1.-.-" evidence="6"/>
<dbReference type="SUPFAM" id="SSF48179">
    <property type="entry name" value="6-phosphogluconate dehydrogenase C-terminal domain-like"/>
    <property type="match status" value="1"/>
</dbReference>
<proteinExistence type="inferred from homology"/>
<organism evidence="6 7">
    <name type="scientific">Phytohabitans kaempferiae</name>
    <dbReference type="NCBI Taxonomy" id="1620943"/>
    <lineage>
        <taxon>Bacteria</taxon>
        <taxon>Bacillati</taxon>
        <taxon>Actinomycetota</taxon>
        <taxon>Actinomycetes</taxon>
        <taxon>Micromonosporales</taxon>
        <taxon>Micromonosporaceae</taxon>
    </lineage>
</organism>
<reference evidence="6 7" key="1">
    <citation type="submission" date="2024-09" db="EMBL/GenBank/DDBJ databases">
        <authorList>
            <person name="Sun Q."/>
            <person name="Mori K."/>
        </authorList>
    </citation>
    <scope>NUCLEOTIDE SEQUENCE [LARGE SCALE GENOMIC DNA]</scope>
    <source>
        <strain evidence="6 7">TBRC 3947</strain>
    </source>
</reference>
<keyword evidence="2 6" id="KW-0560">Oxidoreductase</keyword>